<accession>A0A2P2P4S2</accession>
<dbReference type="EMBL" id="GGEC01069248">
    <property type="protein sequence ID" value="MBX49732.1"/>
    <property type="molecule type" value="Transcribed_RNA"/>
</dbReference>
<protein>
    <submittedName>
        <fullName evidence="1">Uncharacterized protein</fullName>
    </submittedName>
</protein>
<name>A0A2P2P4S2_RHIMU</name>
<dbReference type="AlphaFoldDB" id="A0A2P2P4S2"/>
<organism evidence="1">
    <name type="scientific">Rhizophora mucronata</name>
    <name type="common">Asiatic mangrove</name>
    <dbReference type="NCBI Taxonomy" id="61149"/>
    <lineage>
        <taxon>Eukaryota</taxon>
        <taxon>Viridiplantae</taxon>
        <taxon>Streptophyta</taxon>
        <taxon>Embryophyta</taxon>
        <taxon>Tracheophyta</taxon>
        <taxon>Spermatophyta</taxon>
        <taxon>Magnoliopsida</taxon>
        <taxon>eudicotyledons</taxon>
        <taxon>Gunneridae</taxon>
        <taxon>Pentapetalae</taxon>
        <taxon>rosids</taxon>
        <taxon>fabids</taxon>
        <taxon>Malpighiales</taxon>
        <taxon>Rhizophoraceae</taxon>
        <taxon>Rhizophora</taxon>
    </lineage>
</organism>
<reference evidence="1" key="1">
    <citation type="submission" date="2018-02" db="EMBL/GenBank/DDBJ databases">
        <title>Rhizophora mucronata_Transcriptome.</title>
        <authorList>
            <person name="Meera S.P."/>
            <person name="Sreeshan A."/>
            <person name="Augustine A."/>
        </authorList>
    </citation>
    <scope>NUCLEOTIDE SEQUENCE</scope>
    <source>
        <tissue evidence="1">Leaf</tissue>
    </source>
</reference>
<sequence length="57" mass="6470">MHYSICSWILCGRSLSCLETETLCDVCGLVCVHMCIWVCPACLCFLAVFDCTLHIYF</sequence>
<evidence type="ECO:0000313" key="1">
    <source>
        <dbReference type="EMBL" id="MBX49732.1"/>
    </source>
</evidence>
<proteinExistence type="predicted"/>